<dbReference type="AlphaFoldDB" id="A0A392NI69"/>
<sequence length="70" mass="7827">MVVMFDGFGCGVGFLRCSMVYDVYVLCSFVIVIPLTDFPDSLIWGLRVGTNPLFMISFECFAVLNWTTDG</sequence>
<evidence type="ECO:0000313" key="1">
    <source>
        <dbReference type="EMBL" id="MCH99577.1"/>
    </source>
</evidence>
<keyword evidence="2" id="KW-1185">Reference proteome</keyword>
<organism evidence="1 2">
    <name type="scientific">Trifolium medium</name>
    <dbReference type="NCBI Taxonomy" id="97028"/>
    <lineage>
        <taxon>Eukaryota</taxon>
        <taxon>Viridiplantae</taxon>
        <taxon>Streptophyta</taxon>
        <taxon>Embryophyta</taxon>
        <taxon>Tracheophyta</taxon>
        <taxon>Spermatophyta</taxon>
        <taxon>Magnoliopsida</taxon>
        <taxon>eudicotyledons</taxon>
        <taxon>Gunneridae</taxon>
        <taxon>Pentapetalae</taxon>
        <taxon>rosids</taxon>
        <taxon>fabids</taxon>
        <taxon>Fabales</taxon>
        <taxon>Fabaceae</taxon>
        <taxon>Papilionoideae</taxon>
        <taxon>50 kb inversion clade</taxon>
        <taxon>NPAAA clade</taxon>
        <taxon>Hologalegina</taxon>
        <taxon>IRL clade</taxon>
        <taxon>Trifolieae</taxon>
        <taxon>Trifolium</taxon>
    </lineage>
</organism>
<dbReference type="EMBL" id="LXQA010040687">
    <property type="protein sequence ID" value="MCH99577.1"/>
    <property type="molecule type" value="Genomic_DNA"/>
</dbReference>
<comment type="caution">
    <text evidence="1">The sequence shown here is derived from an EMBL/GenBank/DDBJ whole genome shotgun (WGS) entry which is preliminary data.</text>
</comment>
<proteinExistence type="predicted"/>
<accession>A0A392NI69</accession>
<reference evidence="1 2" key="1">
    <citation type="journal article" date="2018" name="Front. Plant Sci.">
        <title>Red Clover (Trifolium pratense) and Zigzag Clover (T. medium) - A Picture of Genomic Similarities and Differences.</title>
        <authorList>
            <person name="Dluhosova J."/>
            <person name="Istvanek J."/>
            <person name="Nedelnik J."/>
            <person name="Repkova J."/>
        </authorList>
    </citation>
    <scope>NUCLEOTIDE SEQUENCE [LARGE SCALE GENOMIC DNA]</scope>
    <source>
        <strain evidence="2">cv. 10/8</strain>
        <tissue evidence="1">Leaf</tissue>
    </source>
</reference>
<name>A0A392NI69_9FABA</name>
<protein>
    <submittedName>
        <fullName evidence="1">Uncharacterized protein</fullName>
    </submittedName>
</protein>
<evidence type="ECO:0000313" key="2">
    <source>
        <dbReference type="Proteomes" id="UP000265520"/>
    </source>
</evidence>
<feature type="non-terminal residue" evidence="1">
    <location>
        <position position="70"/>
    </location>
</feature>
<dbReference type="Proteomes" id="UP000265520">
    <property type="component" value="Unassembled WGS sequence"/>
</dbReference>